<feature type="repeat" description="WD" evidence="6">
    <location>
        <begin position="285"/>
        <end position="328"/>
    </location>
</feature>
<feature type="compositionally biased region" description="Polar residues" evidence="7">
    <location>
        <begin position="112"/>
        <end position="121"/>
    </location>
</feature>
<feature type="region of interest" description="Disordered" evidence="7">
    <location>
        <begin position="63"/>
        <end position="124"/>
    </location>
</feature>
<evidence type="ECO:0000256" key="7">
    <source>
        <dbReference type="SAM" id="MobiDB-lite"/>
    </source>
</evidence>
<feature type="compositionally biased region" description="Basic residues" evidence="7">
    <location>
        <begin position="1"/>
        <end position="10"/>
    </location>
</feature>
<evidence type="ECO:0000313" key="8">
    <source>
        <dbReference type="EMBL" id="CAH0107250.1"/>
    </source>
</evidence>
<comment type="function">
    <text evidence="1">Specifically binds 5-hydroxymethylcytosine (5hmC), suggesting that it acts as a specific reader of 5hmC.</text>
</comment>
<proteinExistence type="inferred from homology"/>
<keyword evidence="4 6" id="KW-0853">WD repeat</keyword>
<comment type="similarity">
    <text evidence="2">Belongs to the WD repeat DDB2/WDR76 family.</text>
</comment>
<evidence type="ECO:0000256" key="6">
    <source>
        <dbReference type="PROSITE-ProRule" id="PRU00221"/>
    </source>
</evidence>
<dbReference type="InterPro" id="IPR001680">
    <property type="entry name" value="WD40_rpt"/>
</dbReference>
<gene>
    <name evidence="8" type="ORF">DGAL_LOCUS10541</name>
</gene>
<evidence type="ECO:0000256" key="5">
    <source>
        <dbReference type="ARBA" id="ARBA00022737"/>
    </source>
</evidence>
<evidence type="ECO:0000256" key="1">
    <source>
        <dbReference type="ARBA" id="ARBA00002530"/>
    </source>
</evidence>
<dbReference type="EMBL" id="CAKKLH010000257">
    <property type="protein sequence ID" value="CAH0107250.1"/>
    <property type="molecule type" value="Genomic_DNA"/>
</dbReference>
<dbReference type="Pfam" id="PF00400">
    <property type="entry name" value="WD40"/>
    <property type="match status" value="1"/>
</dbReference>
<dbReference type="SUPFAM" id="SSF50978">
    <property type="entry name" value="WD40 repeat-like"/>
    <property type="match status" value="1"/>
</dbReference>
<keyword evidence="9" id="KW-1185">Reference proteome</keyword>
<dbReference type="PROSITE" id="PS50082">
    <property type="entry name" value="WD_REPEATS_2"/>
    <property type="match status" value="1"/>
</dbReference>
<dbReference type="Gene3D" id="2.130.10.10">
    <property type="entry name" value="YVTN repeat-like/Quinoprotein amine dehydrogenase"/>
    <property type="match status" value="1"/>
</dbReference>
<evidence type="ECO:0000313" key="9">
    <source>
        <dbReference type="Proteomes" id="UP000789390"/>
    </source>
</evidence>
<organism evidence="8 9">
    <name type="scientific">Daphnia galeata</name>
    <dbReference type="NCBI Taxonomy" id="27404"/>
    <lineage>
        <taxon>Eukaryota</taxon>
        <taxon>Metazoa</taxon>
        <taxon>Ecdysozoa</taxon>
        <taxon>Arthropoda</taxon>
        <taxon>Crustacea</taxon>
        <taxon>Branchiopoda</taxon>
        <taxon>Diplostraca</taxon>
        <taxon>Cladocera</taxon>
        <taxon>Anomopoda</taxon>
        <taxon>Daphniidae</taxon>
        <taxon>Daphnia</taxon>
    </lineage>
</organism>
<dbReference type="GO" id="GO:0003677">
    <property type="term" value="F:DNA binding"/>
    <property type="evidence" value="ECO:0007669"/>
    <property type="project" value="TreeGrafter"/>
</dbReference>
<dbReference type="OrthoDB" id="9890280at2759"/>
<feature type="compositionally biased region" description="Basic residues" evidence="7">
    <location>
        <begin position="63"/>
        <end position="75"/>
    </location>
</feature>
<evidence type="ECO:0000256" key="3">
    <source>
        <dbReference type="ARBA" id="ARBA00021234"/>
    </source>
</evidence>
<reference evidence="8" key="1">
    <citation type="submission" date="2021-11" db="EMBL/GenBank/DDBJ databases">
        <authorList>
            <person name="Schell T."/>
        </authorList>
    </citation>
    <scope>NUCLEOTIDE SEQUENCE</scope>
    <source>
        <strain evidence="8">M5</strain>
    </source>
</reference>
<feature type="region of interest" description="Disordered" evidence="7">
    <location>
        <begin position="1"/>
        <end position="21"/>
    </location>
</feature>
<evidence type="ECO:0000256" key="4">
    <source>
        <dbReference type="ARBA" id="ARBA00022574"/>
    </source>
</evidence>
<dbReference type="GO" id="GO:0005634">
    <property type="term" value="C:nucleus"/>
    <property type="evidence" value="ECO:0007669"/>
    <property type="project" value="TreeGrafter"/>
</dbReference>
<dbReference type="InterPro" id="IPR036322">
    <property type="entry name" value="WD40_repeat_dom_sf"/>
</dbReference>
<accession>A0A8J2RU40</accession>
<dbReference type="InterPro" id="IPR015943">
    <property type="entry name" value="WD40/YVTN_repeat-like_dom_sf"/>
</dbReference>
<dbReference type="AlphaFoldDB" id="A0A8J2RU40"/>
<name>A0A8J2RU40_9CRUS</name>
<sequence length="601" mass="68538">MEKRSAKHEKKLVVNSAHKSTTKFYSLEKQAMKQNLPVLNPYVSIERLELGTFLTLPILNKTPHTKQTRNGKKARAKCESSEESESSEKSESNSEESESNSEESYGEKEIPTKQTSTNSKMSDYEKQIQKNLEDRRKMFEKLVGAAKKDFMGEIVKERKKRAAKNPHKKRKMLPSVTVPPMSMSLRIRDNSPIQYNEDVESGGSSDESNFLCSKSKHEKIDKVKTSSIFTLADPKLKHKSIEDQTFFNEMIPLLEKEVKLEKLPADQQDFLDVMKSLSIPEKGAAKVSKTQISCLAWHPSNCKLLVAVGSSDGNVGFWDIDKLEDKYQGVREFDRVHKLKINCINFDKFNPMRLLTSGRDFCVQYLDLHSNVWDKIYMDKSTITCHAQKNSSTLLVSSKGNVSLIDLRTKPNRVESKIQCFKKGACTVSMHPQDENLFMTSDTSGEMAIFDMRYTATNDLAVPVVRFPKARYRVNGTFFSPITGQYVLTSYANDTLKLYDIQKCKFEPECIKYMHHYNPKNLGVGKLSPFQAIWHPQREDVFIIGGMKYPYRVEMYDAPSGKLLHKFKGDSLDSPTSLNVFHPTAPVFAACNFGEIFIFRS</sequence>
<feature type="compositionally biased region" description="Basic and acidic residues" evidence="7">
    <location>
        <begin position="76"/>
        <end position="92"/>
    </location>
</feature>
<dbReference type="PANTHER" id="PTHR14773">
    <property type="entry name" value="WD REPEAT-CONTAINING PROTEIN 76"/>
    <property type="match status" value="1"/>
</dbReference>
<keyword evidence="5" id="KW-0677">Repeat</keyword>
<evidence type="ECO:0000256" key="2">
    <source>
        <dbReference type="ARBA" id="ARBA00005434"/>
    </source>
</evidence>
<protein>
    <recommendedName>
        <fullName evidence="3">WD repeat-containing protein 76</fullName>
    </recommendedName>
</protein>
<dbReference type="InterPro" id="IPR050853">
    <property type="entry name" value="WD_repeat_DNA-damage-binding"/>
</dbReference>
<dbReference type="Proteomes" id="UP000789390">
    <property type="component" value="Unassembled WGS sequence"/>
</dbReference>
<dbReference type="SMART" id="SM00320">
    <property type="entry name" value="WD40"/>
    <property type="match status" value="4"/>
</dbReference>
<dbReference type="GO" id="GO:2000001">
    <property type="term" value="P:regulation of DNA damage checkpoint"/>
    <property type="evidence" value="ECO:0007669"/>
    <property type="project" value="TreeGrafter"/>
</dbReference>
<comment type="caution">
    <text evidence="8">The sequence shown here is derived from an EMBL/GenBank/DDBJ whole genome shotgun (WGS) entry which is preliminary data.</text>
</comment>
<dbReference type="PANTHER" id="PTHR14773:SF0">
    <property type="entry name" value="WD REPEAT-CONTAINING PROTEIN 76"/>
    <property type="match status" value="1"/>
</dbReference>